<dbReference type="PRINTS" id="PR00723">
    <property type="entry name" value="SUBTILISIN"/>
</dbReference>
<dbReference type="PANTHER" id="PTHR42884:SF14">
    <property type="entry name" value="NEUROENDOCRINE CONVERTASE 1"/>
    <property type="match status" value="1"/>
</dbReference>
<keyword evidence="3" id="KW-0720">Serine protease</keyword>
<dbReference type="GO" id="GO:0012505">
    <property type="term" value="C:endomembrane system"/>
    <property type="evidence" value="ECO:0007669"/>
    <property type="project" value="UniProtKB-ARBA"/>
</dbReference>
<dbReference type="InterPro" id="IPR023828">
    <property type="entry name" value="Peptidase_S8_Ser-AS"/>
</dbReference>
<dbReference type="InterPro" id="IPR002884">
    <property type="entry name" value="P_dom"/>
</dbReference>
<comment type="caution">
    <text evidence="4">Lacks conserved residue(s) required for the propagation of feature annotation.</text>
</comment>
<dbReference type="GO" id="GO:0016485">
    <property type="term" value="P:protein processing"/>
    <property type="evidence" value="ECO:0007669"/>
    <property type="project" value="TreeGrafter"/>
</dbReference>
<dbReference type="SUPFAM" id="SSF49785">
    <property type="entry name" value="Galactose-binding domain-like"/>
    <property type="match status" value="1"/>
</dbReference>
<dbReference type="EMBL" id="NEVS01000004">
    <property type="protein sequence ID" value="OZI62911.1"/>
    <property type="molecule type" value="Genomic_DNA"/>
</dbReference>
<dbReference type="PROSITE" id="PS00138">
    <property type="entry name" value="SUBTILASE_SER"/>
    <property type="match status" value="1"/>
</dbReference>
<dbReference type="Proteomes" id="UP000215767">
    <property type="component" value="Unassembled WGS sequence"/>
</dbReference>
<reference evidence="8" key="1">
    <citation type="submission" date="2017-05" db="EMBL/GenBank/DDBJ databases">
        <title>Complete and WGS of Bordetella genogroups.</title>
        <authorList>
            <person name="Spilker T."/>
            <person name="Lipuma J."/>
        </authorList>
    </citation>
    <scope>NUCLEOTIDE SEQUENCE [LARGE SCALE GENOMIC DNA]</scope>
    <source>
        <strain evidence="8">AU8856</strain>
    </source>
</reference>
<name>A0A261UMN7_9BORD</name>
<dbReference type="InterPro" id="IPR000209">
    <property type="entry name" value="Peptidase_S8/S53_dom"/>
</dbReference>
<evidence type="ECO:0000256" key="5">
    <source>
        <dbReference type="SAM" id="MobiDB-lite"/>
    </source>
</evidence>
<evidence type="ECO:0000256" key="2">
    <source>
        <dbReference type="ARBA" id="ARBA00022801"/>
    </source>
</evidence>
<keyword evidence="8" id="KW-1185">Reference proteome</keyword>
<dbReference type="AlphaFoldDB" id="A0A261UMN7"/>
<keyword evidence="2" id="KW-0378">Hydrolase</keyword>
<dbReference type="InterPro" id="IPR036852">
    <property type="entry name" value="Peptidase_S8/S53_dom_sf"/>
</dbReference>
<gene>
    <name evidence="7" type="ORF">CAL28_27710</name>
</gene>
<evidence type="ECO:0000313" key="7">
    <source>
        <dbReference type="EMBL" id="OZI62911.1"/>
    </source>
</evidence>
<dbReference type="Gene3D" id="3.40.50.200">
    <property type="entry name" value="Peptidase S8/S53 domain"/>
    <property type="match status" value="1"/>
</dbReference>
<evidence type="ECO:0000259" key="6">
    <source>
        <dbReference type="PROSITE" id="PS51829"/>
    </source>
</evidence>
<dbReference type="Pfam" id="PF00082">
    <property type="entry name" value="Peptidase_S8"/>
    <property type="match status" value="1"/>
</dbReference>
<comment type="similarity">
    <text evidence="4">Belongs to the peptidase S8 family.</text>
</comment>
<dbReference type="GO" id="GO:0005737">
    <property type="term" value="C:cytoplasm"/>
    <property type="evidence" value="ECO:0007669"/>
    <property type="project" value="UniProtKB-ARBA"/>
</dbReference>
<accession>A0A261UMN7</accession>
<sequence length="610" mass="64364">MQTPFPVFSSLAASDVAVAMEPASGRISGTAAARDSAALHAAWQFEKAQASRPAVGGATPPDRSSPAMDAISSVPPGGAPFIGDDPLYRYQWHLKNTGQRVFADGLPKPGIDLNIGTLHDDGVTGKGVVVGLSEFGRPDATHEDLAANMARPGTGDNVSAHATMTAGLIAAVGWNGIGARGVAPQARILDMTDVDDENAEVIPRVINTSTGFAERTLEPYRSDHDPVEWTRRWTTYNGPVLIKSAGNDFLSDPDIGATEQVCQAATLDSGSGCVSPQTDRQNGNPNTVTVAAVNAMGVKASYSSVGSVIWVSGLGGETGLERASSPDGVTQVPVGSVPGFAFEPALVSLDVSGCGNGIDQMLPANTWPNRLDRPGGSPLNRDCSYTALANGTSAAAPTVAGVVALMLQVNPDLTWRDIKYILAVTARKIDPGLAPRQHNGVRVDDGWVVNAAGRPFSNWYGFGLVDATRAVERARNFTTLPALRSTGQLASRSEPIPITYGKESGGYAEIDVPVDMRTEMAYVRLRTTHKEPQYLRIALTSPSGTRSIVLPPLTYLRSEGGGDFTTDALLSNAFLDENAKGKWKLQVVDVREPCADKAALLSWELQVLGH</sequence>
<organism evidence="7 8">
    <name type="scientific">Bordetella genomosp. 11</name>
    <dbReference type="NCBI Taxonomy" id="1416808"/>
    <lineage>
        <taxon>Bacteria</taxon>
        <taxon>Pseudomonadati</taxon>
        <taxon>Pseudomonadota</taxon>
        <taxon>Betaproteobacteria</taxon>
        <taxon>Burkholderiales</taxon>
        <taxon>Alcaligenaceae</taxon>
        <taxon>Bordetella</taxon>
    </lineage>
</organism>
<dbReference type="PROSITE" id="PS51892">
    <property type="entry name" value="SUBTILASE"/>
    <property type="match status" value="1"/>
</dbReference>
<dbReference type="GO" id="GO:0016020">
    <property type="term" value="C:membrane"/>
    <property type="evidence" value="ECO:0007669"/>
    <property type="project" value="TreeGrafter"/>
</dbReference>
<dbReference type="OrthoDB" id="1676884at2"/>
<evidence type="ECO:0000313" key="8">
    <source>
        <dbReference type="Proteomes" id="UP000215767"/>
    </source>
</evidence>
<dbReference type="PANTHER" id="PTHR42884">
    <property type="entry name" value="PROPROTEIN CONVERTASE SUBTILISIN/KEXIN-RELATED"/>
    <property type="match status" value="1"/>
</dbReference>
<dbReference type="Gene3D" id="2.60.120.260">
    <property type="entry name" value="Galactose-binding domain-like"/>
    <property type="match status" value="1"/>
</dbReference>
<feature type="region of interest" description="Disordered" evidence="5">
    <location>
        <begin position="50"/>
        <end position="76"/>
    </location>
</feature>
<dbReference type="GO" id="GO:0004252">
    <property type="term" value="F:serine-type endopeptidase activity"/>
    <property type="evidence" value="ECO:0007669"/>
    <property type="project" value="InterPro"/>
</dbReference>
<proteinExistence type="inferred from homology"/>
<keyword evidence="1" id="KW-0645">Protease</keyword>
<dbReference type="PROSITE" id="PS51829">
    <property type="entry name" value="P_HOMO_B"/>
    <property type="match status" value="1"/>
</dbReference>
<feature type="domain" description="P/Homo B" evidence="6">
    <location>
        <begin position="479"/>
        <end position="610"/>
    </location>
</feature>
<dbReference type="InterPro" id="IPR008979">
    <property type="entry name" value="Galactose-bd-like_sf"/>
</dbReference>
<dbReference type="SUPFAM" id="SSF52743">
    <property type="entry name" value="Subtilisin-like"/>
    <property type="match status" value="1"/>
</dbReference>
<dbReference type="Pfam" id="PF01483">
    <property type="entry name" value="P_proprotein"/>
    <property type="match status" value="1"/>
</dbReference>
<evidence type="ECO:0000256" key="4">
    <source>
        <dbReference type="PROSITE-ProRule" id="PRU01240"/>
    </source>
</evidence>
<comment type="caution">
    <text evidence="7">The sequence shown here is derived from an EMBL/GenBank/DDBJ whole genome shotgun (WGS) entry which is preliminary data.</text>
</comment>
<evidence type="ECO:0000256" key="3">
    <source>
        <dbReference type="ARBA" id="ARBA00022825"/>
    </source>
</evidence>
<protein>
    <recommendedName>
        <fullName evidence="6">P/Homo B domain-containing protein</fullName>
    </recommendedName>
</protein>
<evidence type="ECO:0000256" key="1">
    <source>
        <dbReference type="ARBA" id="ARBA00022670"/>
    </source>
</evidence>
<dbReference type="InterPro" id="IPR015500">
    <property type="entry name" value="Peptidase_S8_subtilisin-rel"/>
</dbReference>